<dbReference type="RefSeq" id="WP_147372821.1">
    <property type="nucleotide sequence ID" value="NZ_QWFX01000013.1"/>
</dbReference>
<evidence type="ECO:0000313" key="1">
    <source>
        <dbReference type="EMBL" id="RIJ28401.1"/>
    </source>
</evidence>
<organism evidence="1 2">
    <name type="scientific">Henriciella mobilis</name>
    <dbReference type="NCBI Taxonomy" id="2305467"/>
    <lineage>
        <taxon>Bacteria</taxon>
        <taxon>Pseudomonadati</taxon>
        <taxon>Pseudomonadota</taxon>
        <taxon>Alphaproteobacteria</taxon>
        <taxon>Hyphomonadales</taxon>
        <taxon>Hyphomonadaceae</taxon>
        <taxon>Henriciella</taxon>
    </lineage>
</organism>
<accession>A0A399RD64</accession>
<keyword evidence="2" id="KW-1185">Reference proteome</keyword>
<dbReference type="Proteomes" id="UP000266385">
    <property type="component" value="Unassembled WGS sequence"/>
</dbReference>
<name>A0A399RD64_9PROT</name>
<evidence type="ECO:0008006" key="3">
    <source>
        <dbReference type="Google" id="ProtNLM"/>
    </source>
</evidence>
<sequence length="99" mass="11014">MPKVFVSGAAGLVGQNLIPSLKQSADLEIIAADKHPANTRTEEKLSFFRSINCCLRQTGQVRHKAKSRTGDLGAFFQVILRYSNARVDDVEKGQVERPW</sequence>
<dbReference type="OrthoDB" id="9811425at2"/>
<reference evidence="1 2" key="1">
    <citation type="submission" date="2018-08" db="EMBL/GenBank/DDBJ databases">
        <title>Henriciella mobilis sp. nov., isolated from seawater.</title>
        <authorList>
            <person name="Cheng H."/>
            <person name="Wu Y.-H."/>
            <person name="Xu X.-W."/>
            <person name="Guo L.-L."/>
        </authorList>
    </citation>
    <scope>NUCLEOTIDE SEQUENCE [LARGE SCALE GENOMIC DNA]</scope>
    <source>
        <strain evidence="1 2">JN25</strain>
    </source>
</reference>
<comment type="caution">
    <text evidence="1">The sequence shown here is derived from an EMBL/GenBank/DDBJ whole genome shotgun (WGS) entry which is preliminary data.</text>
</comment>
<dbReference type="EMBL" id="QWFX01000013">
    <property type="protein sequence ID" value="RIJ28401.1"/>
    <property type="molecule type" value="Genomic_DNA"/>
</dbReference>
<proteinExistence type="predicted"/>
<dbReference type="AlphaFoldDB" id="A0A399RD64"/>
<evidence type="ECO:0000313" key="2">
    <source>
        <dbReference type="Proteomes" id="UP000266385"/>
    </source>
</evidence>
<dbReference type="InterPro" id="IPR036291">
    <property type="entry name" value="NAD(P)-bd_dom_sf"/>
</dbReference>
<dbReference type="SUPFAM" id="SSF51735">
    <property type="entry name" value="NAD(P)-binding Rossmann-fold domains"/>
    <property type="match status" value="1"/>
</dbReference>
<protein>
    <recommendedName>
        <fullName evidence="3">NAD-dependent epimerase/dehydratase domain-containing protein</fullName>
    </recommendedName>
</protein>
<gene>
    <name evidence="1" type="ORF">D1223_13510</name>
</gene>